<feature type="transmembrane region" description="Helical" evidence="2">
    <location>
        <begin position="684"/>
        <end position="705"/>
    </location>
</feature>
<feature type="transmembrane region" description="Helical" evidence="2">
    <location>
        <begin position="287"/>
        <end position="314"/>
    </location>
</feature>
<feature type="coiled-coil region" evidence="1">
    <location>
        <begin position="380"/>
        <end position="407"/>
    </location>
</feature>
<feature type="transmembrane region" description="Helical" evidence="2">
    <location>
        <begin position="731"/>
        <end position="753"/>
    </location>
</feature>
<organism evidence="3 4">
    <name type="scientific">Candidatus Brocadia sinica JPN1</name>
    <dbReference type="NCBI Taxonomy" id="1197129"/>
    <lineage>
        <taxon>Bacteria</taxon>
        <taxon>Pseudomonadati</taxon>
        <taxon>Planctomycetota</taxon>
        <taxon>Candidatus Brocadiia</taxon>
        <taxon>Candidatus Brocadiales</taxon>
        <taxon>Candidatus Brocadiaceae</taxon>
        <taxon>Candidatus Brocadia</taxon>
    </lineage>
</organism>
<reference evidence="4" key="1">
    <citation type="journal article" date="2015" name="Genome Announc.">
        <title>Draft Genome Sequence of an Anaerobic Ammonium-Oxidizing Bacterium, "Candidatus Brocadia sinica".</title>
        <authorList>
            <person name="Oshiki M."/>
            <person name="Shinyako-Hata K."/>
            <person name="Satoh H."/>
            <person name="Okabe S."/>
        </authorList>
    </citation>
    <scope>NUCLEOTIDE SEQUENCE [LARGE SCALE GENOMIC DNA]</scope>
    <source>
        <strain evidence="4">JPN1</strain>
    </source>
</reference>
<dbReference type="RefSeq" id="WP_052563660.1">
    <property type="nucleotide sequence ID" value="NZ_BAFN01000001.1"/>
</dbReference>
<dbReference type="Proteomes" id="UP000032309">
    <property type="component" value="Unassembled WGS sequence"/>
</dbReference>
<evidence type="ECO:0000313" key="4">
    <source>
        <dbReference type="Proteomes" id="UP000032309"/>
    </source>
</evidence>
<feature type="transmembrane region" description="Helical" evidence="2">
    <location>
        <begin position="910"/>
        <end position="927"/>
    </location>
</feature>
<evidence type="ECO:0000256" key="2">
    <source>
        <dbReference type="SAM" id="Phobius"/>
    </source>
</evidence>
<keyword evidence="4" id="KW-1185">Reference proteome</keyword>
<keyword evidence="2" id="KW-0812">Transmembrane</keyword>
<protein>
    <recommendedName>
        <fullName evidence="5">Cache domain-containing protein</fullName>
    </recommendedName>
</protein>
<dbReference type="EMBL" id="BAFN01000001">
    <property type="protein sequence ID" value="GAN33596.1"/>
    <property type="molecule type" value="Genomic_DNA"/>
</dbReference>
<evidence type="ECO:0000256" key="1">
    <source>
        <dbReference type="SAM" id="Coils"/>
    </source>
</evidence>
<keyword evidence="1" id="KW-0175">Coiled coil</keyword>
<accession>A0ABQ0JY08</accession>
<comment type="caution">
    <text evidence="3">The sequence shown here is derived from an EMBL/GenBank/DDBJ whole genome shotgun (WGS) entry which is preliminary data.</text>
</comment>
<keyword evidence="2" id="KW-1133">Transmembrane helix</keyword>
<evidence type="ECO:0000313" key="3">
    <source>
        <dbReference type="EMBL" id="GAN33596.1"/>
    </source>
</evidence>
<feature type="transmembrane region" description="Helical" evidence="2">
    <location>
        <begin position="616"/>
        <end position="639"/>
    </location>
</feature>
<feature type="transmembrane region" description="Helical" evidence="2">
    <location>
        <begin position="12"/>
        <end position="32"/>
    </location>
</feature>
<feature type="transmembrane region" description="Helical" evidence="2">
    <location>
        <begin position="326"/>
        <end position="345"/>
    </location>
</feature>
<name>A0ABQ0JY08_9BACT</name>
<feature type="transmembrane region" description="Helical" evidence="2">
    <location>
        <begin position="660"/>
        <end position="678"/>
    </location>
</feature>
<evidence type="ECO:0008006" key="5">
    <source>
        <dbReference type="Google" id="ProtNLM"/>
    </source>
</evidence>
<keyword evidence="2" id="KW-0472">Membrane</keyword>
<gene>
    <name evidence="3" type="ORF">BROSI_A2122</name>
</gene>
<sequence length="1309" mass="150635">MGRKLTKLTQLHVVAITLLILLISFGVYYIFYVSSQKTYFTNRSFRLLAGIGNQMKLTIENLGTSLKNAASSAKSVPKEVNLTSKDSVAEFIHARVKGSLSLVPNLKLTDCSPEANPSVIEGNISSPEILFNTRQEGETFWLYIDYRGWLYFDYTGSKDAGFYTIEIHARSDLNELFEPFISRGVFDEVLLAEEDGGVIFQRAKSKLSVAKLGKFLDKEGAQSEFTSINPPASFYGVRLAGTSYNLFLQPLQISLSGSGTTGDQGIVKKWVICGLVRSDRFHSEIHAIPYAILIIFIFLVLLIFLSLPFLKLWFMGPKDRLRASDVYFLVFSVFMGSALLTFVFLDTYAYVNLRMKTDDQLKKFSDNICKNLTTEVIYVLRELGMLNDQLAHDIEELENLKEKENVRKATDILDRMIHRDDPYPYLNMAFWTDSGGQQRIKWSVRKHTTPFINVSSRDYFKKAKEDHLWEITDREKNKKYRFWLEPIYSLNTGENTAILSMRMAENSPAWVASIDTRLLSLIQTVLPPGFGYCVIENDGKVLFHSDETRNLRENFFEECDNDRLLLSAVFGRKNEFVNTQYLGRGHRLYARPVDDFPWSLVVYRDKQILGTANLDILSISVILFVFYSLGLFIIFGLIYPLNAGDQARWLWPDKNQAGSYNLLLIINFLFCVLLFREILTSHGWRIFFSSLAFPFLGMVLAALILKKGPILGKRIEVSVVFKQWNLLPYRAGYVFMMFSLLILIGVLPSFGFFKIIHDAEMKLLVKHGQFNLAVGLKERFGRVKDRYDTVTISGQKADWLEKRLNLKWDVYDSFFFDTSVRETECPFKRNRISHGYFRWFLTKTRPLYNQTSVELSGLTPDASADELWQWEKSSSASLFLCRKGYDRGGKKDSFLHISSTIPILEIPKNPLWWIGPMILLAILFFVVRSMVQRVFLLNLDEPLSSYNGDLSFKSISQNLFVLRSPFAGGSELLKRTEFTLIDLREVAKEEGWSETFTYEEVLTGKDTVIVIDHLEYRMNDYQCNLEKLQLLEELLVYGRTMIVSSMVDPANFCFKAGARDDRTGKTRAEDNQMDRWTAVLKSFVKISIEDTGTPEDFLKDMHREQMKILSDARDKRMRKRLTGLFHVVNRECQSRIYLQNIGKEITKQIKFKQLTPQELLQQISDRACTYYHAIWALCSRDEKLALFYLAQDGLLSFTNHDIRRLMRRGLIVREPGLRLMNESFRRFVLSESHPDQVVAWRKGARSSWDTLKGPLLMGLMGVALFIFITQQDVFNSTVTLLSTFTGMLPVLFKLIGLFQRGKIGSSAEV</sequence>
<proteinExistence type="predicted"/>